<proteinExistence type="predicted"/>
<keyword evidence="1" id="KW-0472">Membrane</keyword>
<evidence type="ECO:0000313" key="2">
    <source>
        <dbReference type="EMBL" id="AKU18394.1"/>
    </source>
</evidence>
<protein>
    <submittedName>
        <fullName evidence="2">Uncharacterized protein</fullName>
    </submittedName>
</protein>
<reference evidence="2 3" key="1">
    <citation type="submission" date="2015-03" db="EMBL/GenBank/DDBJ databases">
        <title>Luteipulveratus halotolerans sp. nov., a novel actinobacterium (Dermacoccaceae) from Sarawak, Malaysia.</title>
        <authorList>
            <person name="Juboi H."/>
            <person name="Basik A."/>
            <person name="Shamsul S.S."/>
            <person name="Arnold P."/>
            <person name="Schmitt E.K."/>
            <person name="Sanglier J.-J."/>
            <person name="Yeo T."/>
        </authorList>
    </citation>
    <scope>NUCLEOTIDE SEQUENCE [LARGE SCALE GENOMIC DNA]</scope>
    <source>
        <strain evidence="2 3">MN07-A0370</strain>
    </source>
</reference>
<evidence type="ECO:0000256" key="1">
    <source>
        <dbReference type="SAM" id="Phobius"/>
    </source>
</evidence>
<dbReference type="KEGG" id="lmoi:VV02_25350"/>
<feature type="transmembrane region" description="Helical" evidence="1">
    <location>
        <begin position="7"/>
        <end position="26"/>
    </location>
</feature>
<feature type="transmembrane region" description="Helical" evidence="1">
    <location>
        <begin position="70"/>
        <end position="87"/>
    </location>
</feature>
<keyword evidence="1" id="KW-0812">Transmembrane</keyword>
<dbReference type="Proteomes" id="UP000066480">
    <property type="component" value="Chromosome"/>
</dbReference>
<accession>A0A0K1JNU4</accession>
<organism evidence="2 3">
    <name type="scientific">Luteipulveratus mongoliensis</name>
    <dbReference type="NCBI Taxonomy" id="571913"/>
    <lineage>
        <taxon>Bacteria</taxon>
        <taxon>Bacillati</taxon>
        <taxon>Actinomycetota</taxon>
        <taxon>Actinomycetes</taxon>
        <taxon>Micrococcales</taxon>
        <taxon>Dermacoccaceae</taxon>
        <taxon>Luteipulveratus</taxon>
    </lineage>
</organism>
<gene>
    <name evidence="2" type="ORF">VV02_25350</name>
</gene>
<name>A0A0K1JNU4_9MICO</name>
<dbReference type="AlphaFoldDB" id="A0A0K1JNU4"/>
<dbReference type="EMBL" id="CP011112">
    <property type="protein sequence ID" value="AKU18394.1"/>
    <property type="molecule type" value="Genomic_DNA"/>
</dbReference>
<keyword evidence="1" id="KW-1133">Transmembrane helix</keyword>
<keyword evidence="3" id="KW-1185">Reference proteome</keyword>
<feature type="transmembrane region" description="Helical" evidence="1">
    <location>
        <begin position="38"/>
        <end position="58"/>
    </location>
</feature>
<evidence type="ECO:0000313" key="3">
    <source>
        <dbReference type="Proteomes" id="UP000066480"/>
    </source>
</evidence>
<sequence length="133" mass="14794">MSRLEFWRFGCFLVGVPAAVIAGSSLEGTHTSWLEACLRVLLGIGVALVLCGLVLHVFNRWSRTVQPRDIGWSFVPVVALGSALVSWQLNDTDVDTEQWIVLGGMFLIAAINLVAWVVQWWQQRGDRQTVRAS</sequence>
<feature type="transmembrane region" description="Helical" evidence="1">
    <location>
        <begin position="99"/>
        <end position="121"/>
    </location>
</feature>